<sequence length="425" mass="48356">MEEGMNASVKEMSVDLSYEIESYLAKKPFLLLLLGLLLLLLRFLRRQLIPGIQSLFRIKDFCLANAHYEFILNRDHQILYRKEMFEIASVWFHSKKFLRKRVRRAGIESFAGFWFFRIGFESHSPFVAKKTDSTRCAVPALRFKTCRLLSGNVRNRELTIIQRRILRRLRNKMRSIKRKIYPRENLNSYILCHKKRQLVFLEIVGDYIIPTLISFVSLYLFGLPVVCFCESGDGEDQTSAEEANASSELGETFDLDVIAESWPSRTAGTSENQPEAVPVPPGNPVASPGEEAGPANQTLPVVPYPYPPDEVIGGDCVDAIQQRLLNPYSDPSSEVIQMMRIQAEDLFEVKVEIIQIMAGLDPTGDWMGKGARAFDNSRTATGEEPLERLYDLLEDLNRGGVQSEAYTRLKGKVHFRIVPEEHSSA</sequence>
<keyword evidence="2" id="KW-0472">Membrane</keyword>
<dbReference type="EMBL" id="MW717908">
    <property type="protein sequence ID" value="QWQ49905.1"/>
    <property type="molecule type" value="Genomic_DNA"/>
</dbReference>
<evidence type="ECO:0000259" key="3">
    <source>
        <dbReference type="Pfam" id="PF26057"/>
    </source>
</evidence>
<keyword evidence="2" id="KW-0812">Transmembrane</keyword>
<dbReference type="Pfam" id="PF26057">
    <property type="entry name" value="DUF8018"/>
    <property type="match status" value="1"/>
</dbReference>
<dbReference type="InterPro" id="IPR052694">
    <property type="entry name" value="Mt_uS3-like"/>
</dbReference>
<protein>
    <recommendedName>
        <fullName evidence="3">DUF8018 domain-containing protein</fullName>
    </recommendedName>
</protein>
<dbReference type="PANTHER" id="PTHR35289:SF1">
    <property type="entry name" value="ATP SYNTHASE 9 MITOCHONDRIAL-RELATED"/>
    <property type="match status" value="1"/>
</dbReference>
<name>A0A8F1N7K2_9ROSA</name>
<evidence type="ECO:0000256" key="1">
    <source>
        <dbReference type="SAM" id="MobiDB-lite"/>
    </source>
</evidence>
<organism evidence="4">
    <name type="scientific">Zelkova schneideriana</name>
    <dbReference type="NCBI Taxonomy" id="172643"/>
    <lineage>
        <taxon>Eukaryota</taxon>
        <taxon>Viridiplantae</taxon>
        <taxon>Streptophyta</taxon>
        <taxon>Embryophyta</taxon>
        <taxon>Tracheophyta</taxon>
        <taxon>Spermatophyta</taxon>
        <taxon>Magnoliopsida</taxon>
        <taxon>eudicotyledons</taxon>
        <taxon>Gunneridae</taxon>
        <taxon>Pentapetalae</taxon>
        <taxon>rosids</taxon>
        <taxon>fabids</taxon>
        <taxon>Rosales</taxon>
        <taxon>Ulmaceae</taxon>
        <taxon>Zelkova</taxon>
    </lineage>
</organism>
<gene>
    <name evidence="4" type="primary">ORF425</name>
</gene>
<geneLocation type="mitochondrion" evidence="4"/>
<feature type="transmembrane region" description="Helical" evidence="2">
    <location>
        <begin position="198"/>
        <end position="221"/>
    </location>
</feature>
<feature type="transmembrane region" description="Helical" evidence="2">
    <location>
        <begin position="28"/>
        <end position="44"/>
    </location>
</feature>
<feature type="region of interest" description="Disordered" evidence="1">
    <location>
        <begin position="265"/>
        <end position="300"/>
    </location>
</feature>
<accession>A0A8F1N7K2</accession>
<proteinExistence type="predicted"/>
<keyword evidence="2" id="KW-1133">Transmembrane helix</keyword>
<evidence type="ECO:0000256" key="2">
    <source>
        <dbReference type="SAM" id="Phobius"/>
    </source>
</evidence>
<keyword evidence="4" id="KW-0496">Mitochondrion</keyword>
<evidence type="ECO:0000313" key="4">
    <source>
        <dbReference type="EMBL" id="QWQ49905.1"/>
    </source>
</evidence>
<dbReference type="AlphaFoldDB" id="A0A8F1N7K2"/>
<feature type="domain" description="DUF8018" evidence="3">
    <location>
        <begin position="309"/>
        <end position="410"/>
    </location>
</feature>
<dbReference type="InterPro" id="IPR058331">
    <property type="entry name" value="DUF8018"/>
</dbReference>
<dbReference type="PANTHER" id="PTHR35289">
    <property type="entry name" value="TRANSMEMBRANE PROTEIN"/>
    <property type="match status" value="1"/>
</dbReference>
<reference evidence="4" key="1">
    <citation type="submission" date="2021-03" db="EMBL/GenBank/DDBJ databases">
        <authorList>
            <person name="Liu X."/>
        </authorList>
    </citation>
    <scope>NUCLEOTIDE SEQUENCE</scope>
    <source>
        <strain evidence="4">Mt2</strain>
    </source>
</reference>